<dbReference type="GO" id="GO:0046872">
    <property type="term" value="F:metal ion binding"/>
    <property type="evidence" value="ECO:0007669"/>
    <property type="project" value="UniProtKB-KW"/>
</dbReference>
<dbReference type="SUPFAM" id="SSF55031">
    <property type="entry name" value="Bacterial exopeptidase dimerisation domain"/>
    <property type="match status" value="1"/>
</dbReference>
<evidence type="ECO:0000259" key="10">
    <source>
        <dbReference type="Pfam" id="PF07687"/>
    </source>
</evidence>
<dbReference type="NCBIfam" id="NF005710">
    <property type="entry name" value="PRK07522.1"/>
    <property type="match status" value="1"/>
</dbReference>
<organism evidence="11 12">
    <name type="scientific">Albidovulum denitrificans</name>
    <dbReference type="NCBI Taxonomy" id="404881"/>
    <lineage>
        <taxon>Bacteria</taxon>
        <taxon>Pseudomonadati</taxon>
        <taxon>Pseudomonadota</taxon>
        <taxon>Alphaproteobacteria</taxon>
        <taxon>Rhodobacterales</taxon>
        <taxon>Paracoccaceae</taxon>
        <taxon>Albidovulum</taxon>
    </lineage>
</organism>
<comment type="similarity">
    <text evidence="2">Belongs to the peptidase M20A family. ArgE subfamily.</text>
</comment>
<dbReference type="PROSITE" id="PS00759">
    <property type="entry name" value="ARGE_DAPE_CPG2_2"/>
    <property type="match status" value="1"/>
</dbReference>
<dbReference type="PANTHER" id="PTHR43808:SF31">
    <property type="entry name" value="N-ACETYL-L-CITRULLINE DEACETYLASE"/>
    <property type="match status" value="1"/>
</dbReference>
<reference evidence="11 12" key="1">
    <citation type="submission" date="2018-02" db="EMBL/GenBank/DDBJ databases">
        <title>Genomic Encyclopedia of Archaeal and Bacterial Type Strains, Phase II (KMG-II): from individual species to whole genera.</title>
        <authorList>
            <person name="Goeker M."/>
        </authorList>
    </citation>
    <scope>NUCLEOTIDE SEQUENCE [LARGE SCALE GENOMIC DNA]</scope>
    <source>
        <strain evidence="11 12">DSM 18921</strain>
    </source>
</reference>
<dbReference type="NCBIfam" id="TIGR01892">
    <property type="entry name" value="AcOrn-deacetyl"/>
    <property type="match status" value="1"/>
</dbReference>
<dbReference type="InterPro" id="IPR001261">
    <property type="entry name" value="ArgE/DapE_CS"/>
</dbReference>
<dbReference type="RefSeq" id="WP_105515799.1">
    <property type="nucleotide sequence ID" value="NZ_PVEP01000008.1"/>
</dbReference>
<evidence type="ECO:0000256" key="9">
    <source>
        <dbReference type="ARBA" id="ARBA00023285"/>
    </source>
</evidence>
<dbReference type="OrthoDB" id="9809784at2"/>
<evidence type="ECO:0000256" key="3">
    <source>
        <dbReference type="ARBA" id="ARBA00022490"/>
    </source>
</evidence>
<dbReference type="GO" id="GO:0006526">
    <property type="term" value="P:L-arginine biosynthetic process"/>
    <property type="evidence" value="ECO:0007669"/>
    <property type="project" value="UniProtKB-KW"/>
</dbReference>
<dbReference type="Gene3D" id="3.30.70.360">
    <property type="match status" value="1"/>
</dbReference>
<keyword evidence="12" id="KW-1185">Reference proteome</keyword>
<comment type="cofactor">
    <cofactor evidence="1">
        <name>Zn(2+)</name>
        <dbReference type="ChEBI" id="CHEBI:29105"/>
    </cofactor>
</comment>
<keyword evidence="8" id="KW-0862">Zinc</keyword>
<dbReference type="Pfam" id="PF01546">
    <property type="entry name" value="Peptidase_M20"/>
    <property type="match status" value="1"/>
</dbReference>
<dbReference type="InterPro" id="IPR050072">
    <property type="entry name" value="Peptidase_M20A"/>
</dbReference>
<feature type="domain" description="Peptidase M20 dimerisation" evidence="10">
    <location>
        <begin position="175"/>
        <end position="284"/>
    </location>
</feature>
<sequence>MQHALDDTKALLRHLIAFPTVSTDSNLAMIEFLADRLEGVGAKVEVHADPSGTKANLFATLGPEVDGGILLSGHSDVVPVADQDWTTDPFEMVERDGRLYGRGTCDMKGFIAAAVAMAPFYAEKVKDRPIHFAFTHDEETGCLGAQALAQVLRAQGVRPGVAIIGEPTLMRIIEGHKGCYEYTTHFTGLEGHGSGPDRGVNAVEYAVRYVGRLLELKEQLKARAPAQGRFDPPWTTINTGALVGGVAHNVIPGKARVDWEMRPVQAGDADFVKDDLHHYCTHTLLPAMRAVMPEADIVTEVIGEVDGLIPADENEARDIVAELTGANGADTVAFGTEAGIFQALGMSAVVCGPGSIEQAHKPDEYLALDQLEECLVMLERLGAKLGA</sequence>
<keyword evidence="6" id="KW-0479">Metal-binding</keyword>
<dbReference type="AlphaFoldDB" id="A0A2S8S444"/>
<comment type="caution">
    <text evidence="11">The sequence shown here is derived from an EMBL/GenBank/DDBJ whole genome shotgun (WGS) entry which is preliminary data.</text>
</comment>
<name>A0A2S8S444_9RHOB</name>
<dbReference type="InterPro" id="IPR002933">
    <property type="entry name" value="Peptidase_M20"/>
</dbReference>
<keyword evidence="5" id="KW-0028">Amino-acid biosynthesis</keyword>
<dbReference type="InterPro" id="IPR010169">
    <property type="entry name" value="AcOrn-deacetyl"/>
</dbReference>
<dbReference type="InterPro" id="IPR011650">
    <property type="entry name" value="Peptidase_M20_dimer"/>
</dbReference>
<evidence type="ECO:0000256" key="7">
    <source>
        <dbReference type="ARBA" id="ARBA00022801"/>
    </source>
</evidence>
<gene>
    <name evidence="11" type="ORF">LX70_03216</name>
</gene>
<dbReference type="SUPFAM" id="SSF53187">
    <property type="entry name" value="Zn-dependent exopeptidases"/>
    <property type="match status" value="1"/>
</dbReference>
<keyword evidence="7" id="KW-0378">Hydrolase</keyword>
<dbReference type="Gene3D" id="3.40.630.10">
    <property type="entry name" value="Zn peptidases"/>
    <property type="match status" value="1"/>
</dbReference>
<evidence type="ECO:0000256" key="5">
    <source>
        <dbReference type="ARBA" id="ARBA00022605"/>
    </source>
</evidence>
<dbReference type="CDD" id="cd03894">
    <property type="entry name" value="M20_ArgE"/>
    <property type="match status" value="1"/>
</dbReference>
<protein>
    <submittedName>
        <fullName evidence="11">Acetylornithine deacetylase</fullName>
    </submittedName>
</protein>
<proteinExistence type="inferred from homology"/>
<accession>A0A2S8S444</accession>
<evidence type="ECO:0000256" key="2">
    <source>
        <dbReference type="ARBA" id="ARBA00005691"/>
    </source>
</evidence>
<evidence type="ECO:0000313" key="11">
    <source>
        <dbReference type="EMBL" id="PQV55554.1"/>
    </source>
</evidence>
<evidence type="ECO:0000256" key="6">
    <source>
        <dbReference type="ARBA" id="ARBA00022723"/>
    </source>
</evidence>
<dbReference type="Proteomes" id="UP000238338">
    <property type="component" value="Unassembled WGS sequence"/>
</dbReference>
<dbReference type="EMBL" id="PVEP01000008">
    <property type="protein sequence ID" value="PQV55554.1"/>
    <property type="molecule type" value="Genomic_DNA"/>
</dbReference>
<dbReference type="PANTHER" id="PTHR43808">
    <property type="entry name" value="ACETYLORNITHINE DEACETYLASE"/>
    <property type="match status" value="1"/>
</dbReference>
<evidence type="ECO:0000256" key="8">
    <source>
        <dbReference type="ARBA" id="ARBA00022833"/>
    </source>
</evidence>
<dbReference type="InterPro" id="IPR036264">
    <property type="entry name" value="Bact_exopeptidase_dim_dom"/>
</dbReference>
<keyword evidence="9" id="KW-0170">Cobalt</keyword>
<evidence type="ECO:0000313" key="12">
    <source>
        <dbReference type="Proteomes" id="UP000238338"/>
    </source>
</evidence>
<dbReference type="Pfam" id="PF07687">
    <property type="entry name" value="M20_dimer"/>
    <property type="match status" value="1"/>
</dbReference>
<evidence type="ECO:0000256" key="4">
    <source>
        <dbReference type="ARBA" id="ARBA00022571"/>
    </source>
</evidence>
<dbReference type="GO" id="GO:0008777">
    <property type="term" value="F:acetylornithine deacetylase activity"/>
    <property type="evidence" value="ECO:0007669"/>
    <property type="project" value="TreeGrafter"/>
</dbReference>
<dbReference type="PROSITE" id="PS00758">
    <property type="entry name" value="ARGE_DAPE_CPG2_1"/>
    <property type="match status" value="1"/>
</dbReference>
<evidence type="ECO:0000256" key="1">
    <source>
        <dbReference type="ARBA" id="ARBA00001947"/>
    </source>
</evidence>
<keyword evidence="3" id="KW-0963">Cytoplasm</keyword>
<keyword evidence="4" id="KW-0055">Arginine biosynthesis</keyword>